<dbReference type="InterPro" id="IPR001173">
    <property type="entry name" value="Glyco_trans_2-like"/>
</dbReference>
<name>A0A2W5Z3D1_9BACT</name>
<organism evidence="2 3">
    <name type="scientific">Candidatus Aeolococcus gillhamiae</name>
    <dbReference type="NCBI Taxonomy" id="3127015"/>
    <lineage>
        <taxon>Bacteria</taxon>
        <taxon>Bacillati</taxon>
        <taxon>Candidatus Dormiibacterota</taxon>
        <taxon>Candidatus Dormibacteria</taxon>
        <taxon>Candidatus Aeolococcales</taxon>
        <taxon>Candidatus Aeolococcaceae</taxon>
        <taxon>Candidatus Aeolococcus</taxon>
    </lineage>
</organism>
<evidence type="ECO:0000259" key="1">
    <source>
        <dbReference type="Pfam" id="PF00535"/>
    </source>
</evidence>
<dbReference type="PANTHER" id="PTHR43646">
    <property type="entry name" value="GLYCOSYLTRANSFERASE"/>
    <property type="match status" value="1"/>
</dbReference>
<proteinExistence type="predicted"/>
<reference evidence="2 3" key="1">
    <citation type="journal article" date="2017" name="Nature">
        <title>Atmospheric trace gases support primary production in Antarctic desert surface soil.</title>
        <authorList>
            <person name="Ji M."/>
            <person name="Greening C."/>
            <person name="Vanwonterghem I."/>
            <person name="Carere C.R."/>
            <person name="Bay S.K."/>
            <person name="Steen J.A."/>
            <person name="Montgomery K."/>
            <person name="Lines T."/>
            <person name="Beardall J."/>
            <person name="van Dorst J."/>
            <person name="Snape I."/>
            <person name="Stott M.B."/>
            <person name="Hugenholtz P."/>
            <person name="Ferrari B.C."/>
        </authorList>
    </citation>
    <scope>NUCLEOTIDE SEQUENCE [LARGE SCALE GENOMIC DNA]</scope>
    <source>
        <strain evidence="2">RRmetagenome_bin12</strain>
    </source>
</reference>
<gene>
    <name evidence="2" type="ORF">DLM65_09905</name>
</gene>
<dbReference type="Pfam" id="PF00535">
    <property type="entry name" value="Glycos_transf_2"/>
    <property type="match status" value="1"/>
</dbReference>
<accession>A0A2W5Z3D1</accession>
<dbReference type="EMBL" id="QHBU01000191">
    <property type="protein sequence ID" value="PZR79750.1"/>
    <property type="molecule type" value="Genomic_DNA"/>
</dbReference>
<comment type="caution">
    <text evidence="2">The sequence shown here is derived from an EMBL/GenBank/DDBJ whole genome shotgun (WGS) entry which is preliminary data.</text>
</comment>
<protein>
    <recommendedName>
        <fullName evidence="1">Glycosyltransferase 2-like domain-containing protein</fullName>
    </recommendedName>
</protein>
<dbReference type="Proteomes" id="UP000248724">
    <property type="component" value="Unassembled WGS sequence"/>
</dbReference>
<feature type="domain" description="Glycosyltransferase 2-like" evidence="1">
    <location>
        <begin position="78"/>
        <end position="159"/>
    </location>
</feature>
<evidence type="ECO:0000313" key="2">
    <source>
        <dbReference type="EMBL" id="PZR79750.1"/>
    </source>
</evidence>
<dbReference type="SUPFAM" id="SSF53448">
    <property type="entry name" value="Nucleotide-diphospho-sugar transferases"/>
    <property type="match status" value="1"/>
</dbReference>
<sequence length="159" mass="16742">MAVRRRYHRSEGSCDRGSVLVAALPAPLDQLLLEGWHVHAFESGLPAGALEHVQQGARPGLGADRIARLVPRTVNVTIILLSVDEAAMLERSLPAALVQEPAPKEVVVVDNACTDATAELAARLGVRCIALAPRRTYAAAINEAVAGTEGDAVLLLNAD</sequence>
<feature type="non-terminal residue" evidence="2">
    <location>
        <position position="159"/>
    </location>
</feature>
<dbReference type="CDD" id="cd00761">
    <property type="entry name" value="Glyco_tranf_GTA_type"/>
    <property type="match status" value="1"/>
</dbReference>
<dbReference type="InterPro" id="IPR029044">
    <property type="entry name" value="Nucleotide-diphossugar_trans"/>
</dbReference>
<dbReference type="Gene3D" id="3.90.550.10">
    <property type="entry name" value="Spore Coat Polysaccharide Biosynthesis Protein SpsA, Chain A"/>
    <property type="match status" value="1"/>
</dbReference>
<evidence type="ECO:0000313" key="3">
    <source>
        <dbReference type="Proteomes" id="UP000248724"/>
    </source>
</evidence>
<dbReference type="PANTHER" id="PTHR43646:SF6">
    <property type="entry name" value="PRE-MYCOFACTOCIN GLYCOSYLTRANSFERASE"/>
    <property type="match status" value="1"/>
</dbReference>
<dbReference type="AlphaFoldDB" id="A0A2W5Z3D1"/>